<dbReference type="EMBL" id="BJFL01000014">
    <property type="protein sequence ID" value="GDY31442.1"/>
    <property type="molecule type" value="Genomic_DNA"/>
</dbReference>
<evidence type="ECO:0000313" key="3">
    <source>
        <dbReference type="Proteomes" id="UP000298860"/>
    </source>
</evidence>
<sequence length="78" mass="8643">MATIQVRDIPEDAYEVLRRRARAEGKSLQAYMRDQVIDMAARRTKAEVLAVLEATLAEEPTSGVTAESVATHVSADRR</sequence>
<dbReference type="OrthoDB" id="7107936at2"/>
<protein>
    <submittedName>
        <fullName evidence="2">Putative antitoxin VapB1</fullName>
    </submittedName>
</protein>
<proteinExistence type="predicted"/>
<reference evidence="3" key="1">
    <citation type="submission" date="2019-04" db="EMBL/GenBank/DDBJ databases">
        <title>Draft genome sequence of Pseudonocardiaceae bacterium SL3-2-4.</title>
        <authorList>
            <person name="Ningsih F."/>
            <person name="Yokota A."/>
            <person name="Sakai Y."/>
            <person name="Nanatani K."/>
            <person name="Yabe S."/>
            <person name="Oetari A."/>
            <person name="Sjamsuridzal W."/>
        </authorList>
    </citation>
    <scope>NUCLEOTIDE SEQUENCE [LARGE SCALE GENOMIC DNA]</scope>
    <source>
        <strain evidence="3">SL3-2-4</strain>
    </source>
</reference>
<comment type="caution">
    <text evidence="2">The sequence shown here is derived from an EMBL/GenBank/DDBJ whole genome shotgun (WGS) entry which is preliminary data.</text>
</comment>
<evidence type="ECO:0000313" key="2">
    <source>
        <dbReference type="EMBL" id="GDY31442.1"/>
    </source>
</evidence>
<dbReference type="RefSeq" id="WP_137814521.1">
    <property type="nucleotide sequence ID" value="NZ_BJFL01000014.1"/>
</dbReference>
<feature type="domain" description="Antitoxin FitA-like ribbon-helix-helix" evidence="1">
    <location>
        <begin position="2"/>
        <end position="34"/>
    </location>
</feature>
<dbReference type="Pfam" id="PF22513">
    <property type="entry name" value="FitA-like_RHH"/>
    <property type="match status" value="1"/>
</dbReference>
<evidence type="ECO:0000259" key="1">
    <source>
        <dbReference type="Pfam" id="PF22513"/>
    </source>
</evidence>
<organism evidence="2 3">
    <name type="scientific">Gandjariella thermophila</name>
    <dbReference type="NCBI Taxonomy" id="1931992"/>
    <lineage>
        <taxon>Bacteria</taxon>
        <taxon>Bacillati</taxon>
        <taxon>Actinomycetota</taxon>
        <taxon>Actinomycetes</taxon>
        <taxon>Pseudonocardiales</taxon>
        <taxon>Pseudonocardiaceae</taxon>
        <taxon>Gandjariella</taxon>
    </lineage>
</organism>
<dbReference type="GO" id="GO:0006355">
    <property type="term" value="P:regulation of DNA-templated transcription"/>
    <property type="evidence" value="ECO:0007669"/>
    <property type="project" value="InterPro"/>
</dbReference>
<dbReference type="Proteomes" id="UP000298860">
    <property type="component" value="Unassembled WGS sequence"/>
</dbReference>
<dbReference type="InterPro" id="IPR053853">
    <property type="entry name" value="FitA-like_RHH"/>
</dbReference>
<accession>A0A4D4J890</accession>
<dbReference type="SUPFAM" id="SSF47598">
    <property type="entry name" value="Ribbon-helix-helix"/>
    <property type="match status" value="1"/>
</dbReference>
<keyword evidence="3" id="KW-1185">Reference proteome</keyword>
<dbReference type="InterPro" id="IPR010985">
    <property type="entry name" value="Ribbon_hlx_hlx"/>
</dbReference>
<dbReference type="AlphaFoldDB" id="A0A4D4J890"/>
<gene>
    <name evidence="2" type="primary">vapB1</name>
    <name evidence="2" type="ORF">GTS_30750</name>
</gene>
<name>A0A4D4J890_9PSEU</name>